<comment type="caution">
    <text evidence="1">The sequence shown here is derived from an EMBL/GenBank/DDBJ whole genome shotgun (WGS) entry which is preliminary data.</text>
</comment>
<organism evidence="1 2">
    <name type="scientific">Rhizobium paknamense</name>
    <dbReference type="NCBI Taxonomy" id="1206817"/>
    <lineage>
        <taxon>Bacteria</taxon>
        <taxon>Pseudomonadati</taxon>
        <taxon>Pseudomonadota</taxon>
        <taxon>Alphaproteobacteria</taxon>
        <taxon>Hyphomicrobiales</taxon>
        <taxon>Rhizobiaceae</taxon>
        <taxon>Rhizobium/Agrobacterium group</taxon>
        <taxon>Rhizobium</taxon>
    </lineage>
</organism>
<dbReference type="Pfam" id="PF10983">
    <property type="entry name" value="DUF2793"/>
    <property type="match status" value="1"/>
</dbReference>
<protein>
    <recommendedName>
        <fullName evidence="3">DUF2793 domain-containing protein</fullName>
    </recommendedName>
</protein>
<dbReference type="RefSeq" id="WP_307159303.1">
    <property type="nucleotide sequence ID" value="NZ_JAUSWH010000012.1"/>
</dbReference>
<dbReference type="InterPro" id="IPR021251">
    <property type="entry name" value="DUF2793"/>
</dbReference>
<name>A0ABU0IG50_9HYPH</name>
<proteinExistence type="predicted"/>
<accession>A0ABU0IG50</accession>
<keyword evidence="2" id="KW-1185">Reference proteome</keyword>
<sequence>MSDNSARLNLPFILPSQAQKHVTHNEALQVLDAVTQLVIEDTLSSPPDSPGEGNCYSIGTGASGAWDGYGGKIAVWQDSAWAFLTPQAGWRGFFRTLGRILVYSGSGWEEQALPPQIIAEQLGVNSTPDSTNRLSVAADASLFNNAGSDHRLKINKAAADNTASLLFQTGWSGRAEMGTSGSDTFSLKVSGDGSNWTTGLSITSAGQVLQPNKPAGRVRLSSRSLAISSGTITGFDTLVMGQGGIALGQTLSDGRQTLKVPVEGLYAVSVYISGSTAVDYAVTVIDTVNNEFLKLYPGTASTFETTRYSVLKLSAGVELSISHTGSAVLGVLGRAALIDLHLL</sequence>
<gene>
    <name evidence="1" type="ORF">QO005_003468</name>
</gene>
<dbReference type="EMBL" id="JAUSWH010000012">
    <property type="protein sequence ID" value="MDQ0457121.1"/>
    <property type="molecule type" value="Genomic_DNA"/>
</dbReference>
<evidence type="ECO:0000313" key="2">
    <source>
        <dbReference type="Proteomes" id="UP001235269"/>
    </source>
</evidence>
<evidence type="ECO:0008006" key="3">
    <source>
        <dbReference type="Google" id="ProtNLM"/>
    </source>
</evidence>
<dbReference type="Proteomes" id="UP001235269">
    <property type="component" value="Unassembled WGS sequence"/>
</dbReference>
<evidence type="ECO:0000313" key="1">
    <source>
        <dbReference type="EMBL" id="MDQ0457121.1"/>
    </source>
</evidence>
<reference evidence="1 2" key="1">
    <citation type="submission" date="2023-07" db="EMBL/GenBank/DDBJ databases">
        <title>Genomic Encyclopedia of Type Strains, Phase IV (KMG-IV): sequencing the most valuable type-strain genomes for metagenomic binning, comparative biology and taxonomic classification.</title>
        <authorList>
            <person name="Goeker M."/>
        </authorList>
    </citation>
    <scope>NUCLEOTIDE SEQUENCE [LARGE SCALE GENOMIC DNA]</scope>
    <source>
        <strain evidence="1 2">DSM 100301</strain>
    </source>
</reference>